<organism evidence="2 3">
    <name type="scientific">Luteolibacter arcticus</name>
    <dbReference type="NCBI Taxonomy" id="1581411"/>
    <lineage>
        <taxon>Bacteria</taxon>
        <taxon>Pseudomonadati</taxon>
        <taxon>Verrucomicrobiota</taxon>
        <taxon>Verrucomicrobiia</taxon>
        <taxon>Verrucomicrobiales</taxon>
        <taxon>Verrucomicrobiaceae</taxon>
        <taxon>Luteolibacter</taxon>
    </lineage>
</organism>
<reference evidence="2 3" key="1">
    <citation type="submission" date="2022-10" db="EMBL/GenBank/DDBJ databases">
        <title>Luteolibacter arcticus strain CCTCC AB 2014275, whole genome shotgun sequencing project.</title>
        <authorList>
            <person name="Zhao G."/>
            <person name="Shen L."/>
        </authorList>
    </citation>
    <scope>NUCLEOTIDE SEQUENCE [LARGE SCALE GENOMIC DNA]</scope>
    <source>
        <strain evidence="2 3">CCTCC AB 2014275</strain>
    </source>
</reference>
<keyword evidence="1" id="KW-0472">Membrane</keyword>
<keyword evidence="1" id="KW-1133">Transmembrane helix</keyword>
<feature type="transmembrane region" description="Helical" evidence="1">
    <location>
        <begin position="256"/>
        <end position="277"/>
    </location>
</feature>
<sequence length="490" mass="53804">MPDASLNPYAPPVAAETLAPADPGRLWMVQGGHLLVRDGARLPPVSLFGGDGGELISSQQVFAAASGASVLATAVPLTVALLVMVFVGIQSDRIAWLEGAVVFFIMSRLLRSYTANSRAMANVQCHVSLAAVKASARRDRWRGRMMLGAMIAGGILLVTIGQIDRVFSLFGVDDDVHGEVMVLSFMTSVAVFAALCFFGSLIWSATERGLRCVRHTDGWFYLAGVPAASLMKLAAMTSTAPPMRMRKVYTLYQYRLPMGILLGPRLNPWLMLILAIMKATRSAALVRKQFHWTEARSGVAPGAELNERIAKLRGHEELASWQLHGCHRLDSPQGEMSLLTARLGSPDRRHFCNLTIARISKGRIFVEVCQADFRTWTADGRCLITSNLQRLPKAPAYLDFEGKRGDALRVWSRHRQRCERITPRAVETDEELSHLLEKETSDHTALLEAAGIQSPVEEVEMPGDWDELEKAAASDLSAAFASASRRQQPD</sequence>
<name>A0ABT3GH68_9BACT</name>
<dbReference type="Proteomes" id="UP001320876">
    <property type="component" value="Unassembled WGS sequence"/>
</dbReference>
<accession>A0ABT3GH68</accession>
<comment type="caution">
    <text evidence="2">The sequence shown here is derived from an EMBL/GenBank/DDBJ whole genome shotgun (WGS) entry which is preliminary data.</text>
</comment>
<dbReference type="EMBL" id="JAPDDT010000003">
    <property type="protein sequence ID" value="MCW1922958.1"/>
    <property type="molecule type" value="Genomic_DNA"/>
</dbReference>
<keyword evidence="3" id="KW-1185">Reference proteome</keyword>
<feature type="transmembrane region" description="Helical" evidence="1">
    <location>
        <begin position="93"/>
        <end position="110"/>
    </location>
</feature>
<evidence type="ECO:0000313" key="2">
    <source>
        <dbReference type="EMBL" id="MCW1922958.1"/>
    </source>
</evidence>
<protein>
    <submittedName>
        <fullName evidence="2">Uncharacterized protein</fullName>
    </submittedName>
</protein>
<feature type="transmembrane region" description="Helical" evidence="1">
    <location>
        <begin position="183"/>
        <end position="206"/>
    </location>
</feature>
<proteinExistence type="predicted"/>
<keyword evidence="1" id="KW-0812">Transmembrane</keyword>
<gene>
    <name evidence="2" type="ORF">OKA05_10380</name>
</gene>
<feature type="transmembrane region" description="Helical" evidence="1">
    <location>
        <begin position="145"/>
        <end position="163"/>
    </location>
</feature>
<dbReference type="RefSeq" id="WP_264487064.1">
    <property type="nucleotide sequence ID" value="NZ_JAPDDT010000003.1"/>
</dbReference>
<evidence type="ECO:0000313" key="3">
    <source>
        <dbReference type="Proteomes" id="UP001320876"/>
    </source>
</evidence>
<evidence type="ECO:0000256" key="1">
    <source>
        <dbReference type="SAM" id="Phobius"/>
    </source>
</evidence>
<feature type="transmembrane region" description="Helical" evidence="1">
    <location>
        <begin position="61"/>
        <end position="87"/>
    </location>
</feature>
<feature type="transmembrane region" description="Helical" evidence="1">
    <location>
        <begin position="218"/>
        <end position="236"/>
    </location>
</feature>